<dbReference type="AlphaFoldDB" id="B0VEU4"/>
<dbReference type="RefSeq" id="WP_015425124.1">
    <property type="nucleotide sequence ID" value="NC_020449.1"/>
</dbReference>
<dbReference type="InterPro" id="IPR029479">
    <property type="entry name" value="Nitroreductase"/>
</dbReference>
<dbReference type="EMBL" id="CU466930">
    <property type="protein sequence ID" value="CAO81266.1"/>
    <property type="molecule type" value="Genomic_DNA"/>
</dbReference>
<gene>
    <name evidence="4" type="ordered locus">CLOAM1414</name>
</gene>
<dbReference type="Gene3D" id="3.40.109.10">
    <property type="entry name" value="NADH Oxidase"/>
    <property type="match status" value="1"/>
</dbReference>
<dbReference type="PANTHER" id="PTHR43673">
    <property type="entry name" value="NAD(P)H NITROREDUCTASE YDGI-RELATED"/>
    <property type="match status" value="1"/>
</dbReference>
<dbReference type="PANTHER" id="PTHR43673:SF10">
    <property type="entry name" value="NADH DEHYDROGENASE_NAD(P)H NITROREDUCTASE XCC3605-RELATED"/>
    <property type="match status" value="1"/>
</dbReference>
<dbReference type="CDD" id="cd06587">
    <property type="entry name" value="VOC"/>
    <property type="match status" value="1"/>
</dbReference>
<comment type="similarity">
    <text evidence="1">Belongs to the nitroreductase family.</text>
</comment>
<dbReference type="InterPro" id="IPR029068">
    <property type="entry name" value="Glyas_Bleomycin-R_OHBP_Dase"/>
</dbReference>
<feature type="domain" description="Nitroreductase" evidence="3">
    <location>
        <begin position="191"/>
        <end position="259"/>
    </location>
</feature>
<dbReference type="SUPFAM" id="SSF55469">
    <property type="entry name" value="FMN-dependent nitroreductase-like"/>
    <property type="match status" value="1"/>
</dbReference>
<evidence type="ECO:0000256" key="1">
    <source>
        <dbReference type="ARBA" id="ARBA00007118"/>
    </source>
</evidence>
<dbReference type="CDD" id="cd02062">
    <property type="entry name" value="Nitro_FMN_reductase"/>
    <property type="match status" value="1"/>
</dbReference>
<dbReference type="InterPro" id="IPR000415">
    <property type="entry name" value="Nitroreductase-like"/>
</dbReference>
<dbReference type="Pfam" id="PF00881">
    <property type="entry name" value="Nitroreductase"/>
    <property type="match status" value="2"/>
</dbReference>
<evidence type="ECO:0000259" key="3">
    <source>
        <dbReference type="Pfam" id="PF00881"/>
    </source>
</evidence>
<keyword evidence="2" id="KW-0560">Oxidoreductase</keyword>
<evidence type="ECO:0000313" key="4">
    <source>
        <dbReference type="EMBL" id="CAO81266.1"/>
    </source>
</evidence>
<reference evidence="4 5" key="1">
    <citation type="journal article" date="2008" name="J. Bacteriol.">
        <title>'Candidatus Cloacamonas acidaminovorans': genome sequence reconstruction provides a first glimpse of a new bacterial division.</title>
        <authorList>
            <person name="Pelletier E."/>
            <person name="Kreimeyer A."/>
            <person name="Bocs S."/>
            <person name="Rouy Z."/>
            <person name="Gyapay G."/>
            <person name="Chouari R."/>
            <person name="Riviere D."/>
            <person name="Ganesan A."/>
            <person name="Daegelen P."/>
            <person name="Sghir A."/>
            <person name="Cohen G.N."/>
            <person name="Medigue C."/>
            <person name="Weissenbach J."/>
            <person name="Le Paslier D."/>
        </authorList>
    </citation>
    <scope>NUCLEOTIDE SEQUENCE [LARGE SCALE GENOMIC DNA]</scope>
    <source>
        <strain evidence="5">Evry</strain>
    </source>
</reference>
<dbReference type="Proteomes" id="UP000002019">
    <property type="component" value="Chromosome"/>
</dbReference>
<dbReference type="STRING" id="459349.CLOAM1414"/>
<dbReference type="HOGENOM" id="CLU_996377_0_0_0"/>
<dbReference type="KEGG" id="caci:CLOAM1414"/>
<dbReference type="eggNOG" id="COG0778">
    <property type="taxonomic scope" value="Bacteria"/>
</dbReference>
<evidence type="ECO:0000256" key="2">
    <source>
        <dbReference type="ARBA" id="ARBA00023002"/>
    </source>
</evidence>
<proteinExistence type="inferred from homology"/>
<keyword evidence="5" id="KW-1185">Reference proteome</keyword>
<name>B0VEU4_CLOAI</name>
<dbReference type="GO" id="GO:0016491">
    <property type="term" value="F:oxidoreductase activity"/>
    <property type="evidence" value="ECO:0007669"/>
    <property type="project" value="UniProtKB-KW"/>
</dbReference>
<dbReference type="SUPFAM" id="SSF54593">
    <property type="entry name" value="Glyoxalase/Bleomycin resistance protein/Dihydroxybiphenyl dioxygenase"/>
    <property type="match status" value="1"/>
</dbReference>
<sequence length="279" mass="31649">MMNGMVFFKTRELGLIRNFYASLLALPVWLEQDSCVIFKAGNQLLGFCTGESSEICGTITFFFDGREQVDSAYTKLKNIAKTAPQENPAFKIYHFWATDPEGRTLEFQCFEQQLEPYLTLDEGLKTRRSIRQYTSEPVSDELLNKVFELCRYSPTACNLQGYYYVVIKNREILEKIVALRGPSGKPILASPFAIAVASQGDISHRKIQDACIAAYHLLLSAKAYGLGTCWVTDMDKDEIKDLLGIPHQDYIACLTPIGYPAEHFPVPERHQVSDFVRYL</sequence>
<protein>
    <submittedName>
        <fullName evidence="4">Nitroreductase</fullName>
    </submittedName>
</protein>
<evidence type="ECO:0000313" key="5">
    <source>
        <dbReference type="Proteomes" id="UP000002019"/>
    </source>
</evidence>
<accession>B0VEU4</accession>
<feature type="domain" description="Nitroreductase" evidence="3">
    <location>
        <begin position="124"/>
        <end position="176"/>
    </location>
</feature>
<organism evidence="4 5">
    <name type="scientific">Cloacimonas acidaminovorans (strain Evry)</name>
    <dbReference type="NCBI Taxonomy" id="459349"/>
    <lineage>
        <taxon>Bacteria</taxon>
        <taxon>Pseudomonadati</taxon>
        <taxon>Candidatus Cloacimonadota</taxon>
        <taxon>Candidatus Cloacimonadia</taxon>
        <taxon>Candidatus Cloacimonadales</taxon>
        <taxon>Candidatus Cloacimonadaceae</taxon>
        <taxon>Candidatus Cloacimonas</taxon>
    </lineage>
</organism>
<dbReference type="eggNOG" id="COG0346">
    <property type="taxonomic scope" value="Bacteria"/>
</dbReference>